<dbReference type="GO" id="GO:0005739">
    <property type="term" value="C:mitochondrion"/>
    <property type="evidence" value="ECO:0007669"/>
    <property type="project" value="UniProtKB-SubCell"/>
</dbReference>
<organism evidence="3 4">
    <name type="scientific">Hippocampus comes</name>
    <name type="common">Tiger tail seahorse</name>
    <dbReference type="NCBI Taxonomy" id="109280"/>
    <lineage>
        <taxon>Eukaryota</taxon>
        <taxon>Metazoa</taxon>
        <taxon>Chordata</taxon>
        <taxon>Craniata</taxon>
        <taxon>Vertebrata</taxon>
        <taxon>Euteleostomi</taxon>
        <taxon>Actinopterygii</taxon>
        <taxon>Neopterygii</taxon>
        <taxon>Teleostei</taxon>
        <taxon>Neoteleostei</taxon>
        <taxon>Acanthomorphata</taxon>
        <taxon>Syngnathiaria</taxon>
        <taxon>Syngnathiformes</taxon>
        <taxon>Syngnathoidei</taxon>
        <taxon>Syngnathidae</taxon>
        <taxon>Hippocampus</taxon>
    </lineage>
</organism>
<proteinExistence type="predicted"/>
<dbReference type="STRING" id="109280.ENSHCOP00000003039"/>
<dbReference type="InterPro" id="IPR019266">
    <property type="entry name" value="Ribosomal_mS27"/>
</dbReference>
<dbReference type="Pfam" id="PF10037">
    <property type="entry name" value="MRP-S27"/>
    <property type="match status" value="1"/>
</dbReference>
<reference evidence="3" key="1">
    <citation type="submission" date="2025-08" db="UniProtKB">
        <authorList>
            <consortium name="Ensembl"/>
        </authorList>
    </citation>
    <scope>IDENTIFICATION</scope>
</reference>
<dbReference type="OMA" id="SILETWH"/>
<sequence length="253" mass="28108">MLQEAFDLPSTQILSLYTLASYLATRPQLTVSQERALGASLLICGLKQDNSVGLTARFLGNVLLGKVEMQKGIHAVFKGMPLFWERGYLSRALAVLEGVAASPADVKLSKDSFAFLEDVLQGLSSTSTDSPNSSDSSGEESAGEEERKEEVDEDDQAEREKLSEYDSKFKVMVNELEARGKVDSSNFQNLATDLTQRLLPSLERPDLDQYETLLGGWEVERKQLIQREQETRRMAQEEKQARLAAKAALEQQA</sequence>
<evidence type="ECO:0000256" key="1">
    <source>
        <dbReference type="ARBA" id="ARBA00004173"/>
    </source>
</evidence>
<evidence type="ECO:0000313" key="3">
    <source>
        <dbReference type="Ensembl" id="ENSHCOP00000003039.1"/>
    </source>
</evidence>
<evidence type="ECO:0000256" key="2">
    <source>
        <dbReference type="SAM" id="MobiDB-lite"/>
    </source>
</evidence>
<dbReference type="Proteomes" id="UP000264820">
    <property type="component" value="Unplaced"/>
</dbReference>
<reference evidence="3" key="2">
    <citation type="submission" date="2025-09" db="UniProtKB">
        <authorList>
            <consortium name="Ensembl"/>
        </authorList>
    </citation>
    <scope>IDENTIFICATION</scope>
</reference>
<comment type="subcellular location">
    <subcellularLocation>
        <location evidence="1">Mitochondrion</location>
    </subcellularLocation>
</comment>
<feature type="region of interest" description="Disordered" evidence="2">
    <location>
        <begin position="124"/>
        <end position="160"/>
    </location>
</feature>
<dbReference type="Ensembl" id="ENSHCOT00000009416.1">
    <property type="protein sequence ID" value="ENSHCOP00000003039.1"/>
    <property type="gene ID" value="ENSHCOG00000000714.1"/>
</dbReference>
<feature type="compositionally biased region" description="Low complexity" evidence="2">
    <location>
        <begin position="124"/>
        <end position="136"/>
    </location>
</feature>
<accession>A0A3Q3D583</accession>
<dbReference type="PANTHER" id="PTHR21393:SF0">
    <property type="entry name" value="SMALL RIBOSOMAL SUBUNIT PROTEIN MS27"/>
    <property type="match status" value="1"/>
</dbReference>
<dbReference type="AlphaFoldDB" id="A0A3Q3D583"/>
<protein>
    <submittedName>
        <fullName evidence="3">Mitochondrial ribosomal protein S27</fullName>
    </submittedName>
</protein>
<dbReference type="PANTHER" id="PTHR21393">
    <property type="entry name" value="MITOCHONDRIAL 28S RIBOSOMAL PROTEIN S27"/>
    <property type="match status" value="1"/>
</dbReference>
<dbReference type="GeneTree" id="ENSGT00390000007246"/>
<dbReference type="InterPro" id="IPR034913">
    <property type="entry name" value="mS27/PTCD2"/>
</dbReference>
<evidence type="ECO:0000313" key="4">
    <source>
        <dbReference type="Proteomes" id="UP000264820"/>
    </source>
</evidence>
<keyword evidence="4" id="KW-1185">Reference proteome</keyword>
<name>A0A3Q3D583_HIPCM</name>